<evidence type="ECO:0000313" key="11">
    <source>
        <dbReference type="EMBL" id="PRY49189.1"/>
    </source>
</evidence>
<evidence type="ECO:0000259" key="8">
    <source>
        <dbReference type="PROSITE" id="PS51192"/>
    </source>
</evidence>
<dbReference type="InterPro" id="IPR044742">
    <property type="entry name" value="DEAD/DEAH_RhlB"/>
</dbReference>
<evidence type="ECO:0000256" key="6">
    <source>
        <dbReference type="PROSITE-ProRule" id="PRU00552"/>
    </source>
</evidence>
<dbReference type="InterPro" id="IPR011545">
    <property type="entry name" value="DEAD/DEAH_box_helicase_dom"/>
</dbReference>
<keyword evidence="12" id="KW-1185">Reference proteome</keyword>
<accession>A0A2T0TU48</accession>
<gene>
    <name evidence="11" type="ORF">B0I27_11274</name>
</gene>
<protein>
    <submittedName>
        <fullName evidence="11">Superfamily II DNA/RNA helicase</fullName>
    </submittedName>
</protein>
<dbReference type="InterPro" id="IPR050079">
    <property type="entry name" value="DEAD_box_RNA_helicase"/>
</dbReference>
<evidence type="ECO:0000256" key="3">
    <source>
        <dbReference type="ARBA" id="ARBA00022806"/>
    </source>
</evidence>
<organism evidence="11 12">
    <name type="scientific">Arcticibacter pallidicorallinus</name>
    <dbReference type="NCBI Taxonomy" id="1259464"/>
    <lineage>
        <taxon>Bacteria</taxon>
        <taxon>Pseudomonadati</taxon>
        <taxon>Bacteroidota</taxon>
        <taxon>Sphingobacteriia</taxon>
        <taxon>Sphingobacteriales</taxon>
        <taxon>Sphingobacteriaceae</taxon>
        <taxon>Arcticibacter</taxon>
    </lineage>
</organism>
<dbReference type="Gene3D" id="3.40.50.300">
    <property type="entry name" value="P-loop containing nucleotide triphosphate hydrolases"/>
    <property type="match status" value="2"/>
</dbReference>
<sequence>MTFQDFNFEEQLLDGILSMGYKEPTPIQQQTIPLILQGKDLIACAQTGTGKTASYLLPVLNSISKTDKKHTHTLILAPTRELAQQIDQQVEGLGYFTGISSVAVYGGGDGIVYGQQQRALKDGVDIVIATPGRLIAHLNSGTFKAEHLECLILDEADRMMDMGFLDDIMRIISFLPKNRQTVMFSATMPPKIRKLATSILNKPEQVTMAVSQPAAGIDQQIYKVADSQKIPLITLLLQKNEYQSVIIFASTKDKVKALYKSLKAIHIQAKPFHSDLDQSEREEIMLSFRNRKLRVLIGTDVISRGIDVEGISLVLNFDVPGDAEDYIHRVGRTARAETTGTAITFVNEKDVRKLSNIEALIGRPIPHTPLPPEIGEEPVFKAASPGLKTKKKKKFVKRPKESSA</sequence>
<dbReference type="GO" id="GO:0005829">
    <property type="term" value="C:cytosol"/>
    <property type="evidence" value="ECO:0007669"/>
    <property type="project" value="TreeGrafter"/>
</dbReference>
<dbReference type="GO" id="GO:0005524">
    <property type="term" value="F:ATP binding"/>
    <property type="evidence" value="ECO:0007669"/>
    <property type="project" value="UniProtKB-KW"/>
</dbReference>
<evidence type="ECO:0000256" key="7">
    <source>
        <dbReference type="RuleBase" id="RU000492"/>
    </source>
</evidence>
<evidence type="ECO:0000313" key="12">
    <source>
        <dbReference type="Proteomes" id="UP000238034"/>
    </source>
</evidence>
<dbReference type="PANTHER" id="PTHR47959">
    <property type="entry name" value="ATP-DEPENDENT RNA HELICASE RHLE-RELATED"/>
    <property type="match status" value="1"/>
</dbReference>
<dbReference type="SMART" id="SM00490">
    <property type="entry name" value="HELICc"/>
    <property type="match status" value="1"/>
</dbReference>
<dbReference type="Proteomes" id="UP000238034">
    <property type="component" value="Unassembled WGS sequence"/>
</dbReference>
<dbReference type="PROSITE" id="PS51194">
    <property type="entry name" value="HELICASE_CTER"/>
    <property type="match status" value="1"/>
</dbReference>
<comment type="caution">
    <text evidence="11">The sequence shown here is derived from an EMBL/GenBank/DDBJ whole genome shotgun (WGS) entry which is preliminary data.</text>
</comment>
<proteinExistence type="inferred from homology"/>
<evidence type="ECO:0000256" key="1">
    <source>
        <dbReference type="ARBA" id="ARBA00022741"/>
    </source>
</evidence>
<evidence type="ECO:0000259" key="9">
    <source>
        <dbReference type="PROSITE" id="PS51194"/>
    </source>
</evidence>
<keyword evidence="3 7" id="KW-0347">Helicase</keyword>
<evidence type="ECO:0000259" key="10">
    <source>
        <dbReference type="PROSITE" id="PS51195"/>
    </source>
</evidence>
<dbReference type="CDD" id="cd18787">
    <property type="entry name" value="SF2_C_DEAD"/>
    <property type="match status" value="1"/>
</dbReference>
<feature type="domain" description="Helicase C-terminal" evidence="9">
    <location>
        <begin position="216"/>
        <end position="378"/>
    </location>
</feature>
<dbReference type="Pfam" id="PF00270">
    <property type="entry name" value="DEAD"/>
    <property type="match status" value="1"/>
</dbReference>
<dbReference type="PROSITE" id="PS00039">
    <property type="entry name" value="DEAD_ATP_HELICASE"/>
    <property type="match status" value="1"/>
</dbReference>
<dbReference type="InterPro" id="IPR027417">
    <property type="entry name" value="P-loop_NTPase"/>
</dbReference>
<comment type="similarity">
    <text evidence="5 7">Belongs to the DEAD box helicase family.</text>
</comment>
<dbReference type="GO" id="GO:0016787">
    <property type="term" value="F:hydrolase activity"/>
    <property type="evidence" value="ECO:0007669"/>
    <property type="project" value="UniProtKB-KW"/>
</dbReference>
<name>A0A2T0TU48_9SPHI</name>
<keyword evidence="2 7" id="KW-0378">Hydrolase</keyword>
<dbReference type="InterPro" id="IPR001650">
    <property type="entry name" value="Helicase_C-like"/>
</dbReference>
<keyword evidence="4 7" id="KW-0067">ATP-binding</keyword>
<evidence type="ECO:0000256" key="2">
    <source>
        <dbReference type="ARBA" id="ARBA00022801"/>
    </source>
</evidence>
<dbReference type="InterPro" id="IPR014014">
    <property type="entry name" value="RNA_helicase_DEAD_Q_motif"/>
</dbReference>
<dbReference type="RefSeq" id="WP_245925530.1">
    <property type="nucleotide sequence ID" value="NZ_PVTH01000012.1"/>
</dbReference>
<dbReference type="SMART" id="SM00487">
    <property type="entry name" value="DEXDc"/>
    <property type="match status" value="1"/>
</dbReference>
<dbReference type="EMBL" id="PVTH01000012">
    <property type="protein sequence ID" value="PRY49189.1"/>
    <property type="molecule type" value="Genomic_DNA"/>
</dbReference>
<dbReference type="PROSITE" id="PS51195">
    <property type="entry name" value="Q_MOTIF"/>
    <property type="match status" value="1"/>
</dbReference>
<evidence type="ECO:0000256" key="5">
    <source>
        <dbReference type="ARBA" id="ARBA00038437"/>
    </source>
</evidence>
<feature type="domain" description="DEAD-box RNA helicase Q" evidence="10">
    <location>
        <begin position="1"/>
        <end position="29"/>
    </location>
</feature>
<dbReference type="AlphaFoldDB" id="A0A2T0TU48"/>
<keyword evidence="1 7" id="KW-0547">Nucleotide-binding</keyword>
<evidence type="ECO:0000256" key="4">
    <source>
        <dbReference type="ARBA" id="ARBA00022840"/>
    </source>
</evidence>
<dbReference type="Pfam" id="PF00271">
    <property type="entry name" value="Helicase_C"/>
    <property type="match status" value="1"/>
</dbReference>
<reference evidence="11 12" key="1">
    <citation type="submission" date="2018-03" db="EMBL/GenBank/DDBJ databases">
        <title>Genomic Encyclopedia of Type Strains, Phase III (KMG-III): the genomes of soil and plant-associated and newly described type strains.</title>
        <authorList>
            <person name="Whitman W."/>
        </authorList>
    </citation>
    <scope>NUCLEOTIDE SEQUENCE [LARGE SCALE GENOMIC DNA]</scope>
    <source>
        <strain evidence="11 12">CGMCC 1.9313</strain>
    </source>
</reference>
<dbReference type="SUPFAM" id="SSF52540">
    <property type="entry name" value="P-loop containing nucleoside triphosphate hydrolases"/>
    <property type="match status" value="2"/>
</dbReference>
<dbReference type="CDD" id="cd00268">
    <property type="entry name" value="DEADc"/>
    <property type="match status" value="1"/>
</dbReference>
<dbReference type="InterPro" id="IPR000629">
    <property type="entry name" value="RNA-helicase_DEAD-box_CS"/>
</dbReference>
<feature type="domain" description="Helicase ATP-binding" evidence="8">
    <location>
        <begin position="32"/>
        <end position="206"/>
    </location>
</feature>
<feature type="short sequence motif" description="Q motif" evidence="6">
    <location>
        <begin position="1"/>
        <end position="29"/>
    </location>
</feature>
<dbReference type="GO" id="GO:0003676">
    <property type="term" value="F:nucleic acid binding"/>
    <property type="evidence" value="ECO:0007669"/>
    <property type="project" value="InterPro"/>
</dbReference>
<dbReference type="PANTHER" id="PTHR47959:SF13">
    <property type="entry name" value="ATP-DEPENDENT RNA HELICASE RHLE"/>
    <property type="match status" value="1"/>
</dbReference>
<dbReference type="GO" id="GO:0003724">
    <property type="term" value="F:RNA helicase activity"/>
    <property type="evidence" value="ECO:0007669"/>
    <property type="project" value="InterPro"/>
</dbReference>
<dbReference type="PROSITE" id="PS51192">
    <property type="entry name" value="HELICASE_ATP_BIND_1"/>
    <property type="match status" value="1"/>
</dbReference>
<dbReference type="InterPro" id="IPR014001">
    <property type="entry name" value="Helicase_ATP-bd"/>
</dbReference>